<proteinExistence type="predicted"/>
<evidence type="ECO:0000313" key="3">
    <source>
        <dbReference type="EMBL" id="KAF2122647.1"/>
    </source>
</evidence>
<protein>
    <recommendedName>
        <fullName evidence="2">DUF6536 domain-containing protein</fullName>
    </recommendedName>
</protein>
<keyword evidence="1" id="KW-0472">Membrane</keyword>
<evidence type="ECO:0000256" key="1">
    <source>
        <dbReference type="SAM" id="Phobius"/>
    </source>
</evidence>
<feature type="transmembrane region" description="Helical" evidence="1">
    <location>
        <begin position="48"/>
        <end position="69"/>
    </location>
</feature>
<feature type="transmembrane region" description="Helical" evidence="1">
    <location>
        <begin position="316"/>
        <end position="337"/>
    </location>
</feature>
<dbReference type="InterPro" id="IPR046623">
    <property type="entry name" value="DUF6536"/>
</dbReference>
<dbReference type="OrthoDB" id="5429634at2759"/>
<dbReference type="Proteomes" id="UP000799770">
    <property type="component" value="Unassembled WGS sequence"/>
</dbReference>
<accession>A0A6A5ZV13</accession>
<keyword evidence="4" id="KW-1185">Reference proteome</keyword>
<feature type="domain" description="DUF6536" evidence="2">
    <location>
        <begin position="46"/>
        <end position="117"/>
    </location>
</feature>
<name>A0A6A5ZV13_9PLEO</name>
<dbReference type="PANTHER" id="PTHR35395:SF1">
    <property type="entry name" value="DUF6536 DOMAIN-CONTAINING PROTEIN"/>
    <property type="match status" value="1"/>
</dbReference>
<gene>
    <name evidence="3" type="ORF">BDV96DRAFT_626519</name>
</gene>
<dbReference type="AlphaFoldDB" id="A0A6A5ZV13"/>
<keyword evidence="1" id="KW-1133">Transmembrane helix</keyword>
<dbReference type="Pfam" id="PF20163">
    <property type="entry name" value="DUF6536"/>
    <property type="match status" value="1"/>
</dbReference>
<evidence type="ECO:0000313" key="4">
    <source>
        <dbReference type="Proteomes" id="UP000799770"/>
    </source>
</evidence>
<sequence length="511" mass="56863">MRSHAEPVPGAPPKSNATPTEYLVPEVEQRPKPQQTWFQAHFGGLKRILRLFLAVAITVLVVNVSWLLYAKKHYGGIESGYGIIYRGDCEAAKSTNRWLHLLLNVLSTLLLNGSNAFLPTAVRVEKRSTRRMQGGNGCIYNFLVLEPLSSNNYYWTIATPEFLTSAPYSLTGPPIPCGNGPCWRIPGLPDGSSESSLVFVEPDDTDQLDKLYAYCDQIQKNASSWKKLTNRDCIQDYSNAFLAGRRNVILVSSDHNDTDSIPKYEVSELSSDGGNTVCQPDSFLSKPDNWTVYDHPIDYCLSEEVKDVCEVEFSMSIMLVVIVFNLIKVFAMTLVLLRYDAESILTSVGDSVSSFLTTEDETTRGMCLTDRRNIDQLWRQPLMVSGARGEQRGTWLLGTPLVYGLPLLVLQAILHTLVSQSIFVVLLNVYNPDGSPNQNYPRFLNCGYSPIAIIFTIIALGLLILSMIAFAWRRFPQCAPPVVATCSAAISATCHSPSNIHKHNFLYASIR</sequence>
<dbReference type="EMBL" id="ML977310">
    <property type="protein sequence ID" value="KAF2122647.1"/>
    <property type="molecule type" value="Genomic_DNA"/>
</dbReference>
<dbReference type="PANTHER" id="PTHR35395">
    <property type="entry name" value="DUF6536 DOMAIN-CONTAINING PROTEIN"/>
    <property type="match status" value="1"/>
</dbReference>
<keyword evidence="1" id="KW-0812">Transmembrane</keyword>
<reference evidence="3" key="1">
    <citation type="journal article" date="2020" name="Stud. Mycol.">
        <title>101 Dothideomycetes genomes: a test case for predicting lifestyles and emergence of pathogens.</title>
        <authorList>
            <person name="Haridas S."/>
            <person name="Albert R."/>
            <person name="Binder M."/>
            <person name="Bloem J."/>
            <person name="Labutti K."/>
            <person name="Salamov A."/>
            <person name="Andreopoulos B."/>
            <person name="Baker S."/>
            <person name="Barry K."/>
            <person name="Bills G."/>
            <person name="Bluhm B."/>
            <person name="Cannon C."/>
            <person name="Castanera R."/>
            <person name="Culley D."/>
            <person name="Daum C."/>
            <person name="Ezra D."/>
            <person name="Gonzalez J."/>
            <person name="Henrissat B."/>
            <person name="Kuo A."/>
            <person name="Liang C."/>
            <person name="Lipzen A."/>
            <person name="Lutzoni F."/>
            <person name="Magnuson J."/>
            <person name="Mondo S."/>
            <person name="Nolan M."/>
            <person name="Ohm R."/>
            <person name="Pangilinan J."/>
            <person name="Park H.-J."/>
            <person name="Ramirez L."/>
            <person name="Alfaro M."/>
            <person name="Sun H."/>
            <person name="Tritt A."/>
            <person name="Yoshinaga Y."/>
            <person name="Zwiers L.-H."/>
            <person name="Turgeon B."/>
            <person name="Goodwin S."/>
            <person name="Spatafora J."/>
            <person name="Crous P."/>
            <person name="Grigoriev I."/>
        </authorList>
    </citation>
    <scope>NUCLEOTIDE SEQUENCE</scope>
    <source>
        <strain evidence="3">CBS 627.86</strain>
    </source>
</reference>
<feature type="transmembrane region" description="Helical" evidence="1">
    <location>
        <begin position="451"/>
        <end position="472"/>
    </location>
</feature>
<organism evidence="3 4">
    <name type="scientific">Lophiotrema nucula</name>
    <dbReference type="NCBI Taxonomy" id="690887"/>
    <lineage>
        <taxon>Eukaryota</taxon>
        <taxon>Fungi</taxon>
        <taxon>Dikarya</taxon>
        <taxon>Ascomycota</taxon>
        <taxon>Pezizomycotina</taxon>
        <taxon>Dothideomycetes</taxon>
        <taxon>Pleosporomycetidae</taxon>
        <taxon>Pleosporales</taxon>
        <taxon>Lophiotremataceae</taxon>
        <taxon>Lophiotrema</taxon>
    </lineage>
</organism>
<evidence type="ECO:0000259" key="2">
    <source>
        <dbReference type="Pfam" id="PF20163"/>
    </source>
</evidence>